<evidence type="ECO:0000313" key="7">
    <source>
        <dbReference type="EMBL" id="OBR13930.1"/>
    </source>
</evidence>
<dbReference type="GO" id="GO:0071944">
    <property type="term" value="C:cell periphery"/>
    <property type="evidence" value="ECO:0007669"/>
    <property type="project" value="UniProtKB-ARBA"/>
</dbReference>
<keyword evidence="3 6" id="KW-1133">Transmembrane helix</keyword>
<dbReference type="PANTHER" id="PTHR15549:SF26">
    <property type="entry name" value="AXIAL BUDDING PATTERN PROTEIN 2-RELATED"/>
    <property type="match status" value="1"/>
</dbReference>
<comment type="subcellular location">
    <subcellularLocation>
        <location evidence="1">Membrane</location>
        <topology evidence="1">Single-pass membrane protein</topology>
    </subcellularLocation>
</comment>
<comment type="caution">
    <text evidence="7">The sequence shown here is derived from an EMBL/GenBank/DDBJ whole genome shotgun (WGS) entry which is preliminary data.</text>
</comment>
<feature type="compositionally biased region" description="Low complexity" evidence="5">
    <location>
        <begin position="30"/>
        <end position="62"/>
    </location>
</feature>
<dbReference type="VEuPathDB" id="FungiDB:CH63R_02656"/>
<accession>A0A1B7YPG4</accession>
<evidence type="ECO:0000256" key="3">
    <source>
        <dbReference type="ARBA" id="ARBA00022989"/>
    </source>
</evidence>
<dbReference type="GO" id="GO:0016020">
    <property type="term" value="C:membrane"/>
    <property type="evidence" value="ECO:0007669"/>
    <property type="project" value="UniProtKB-SubCell"/>
</dbReference>
<organism evidence="7 8">
    <name type="scientific">Colletotrichum higginsianum (strain IMI 349063)</name>
    <name type="common">Crucifer anthracnose fungus</name>
    <dbReference type="NCBI Taxonomy" id="759273"/>
    <lineage>
        <taxon>Eukaryota</taxon>
        <taxon>Fungi</taxon>
        <taxon>Dikarya</taxon>
        <taxon>Ascomycota</taxon>
        <taxon>Pezizomycotina</taxon>
        <taxon>Sordariomycetes</taxon>
        <taxon>Hypocreomycetidae</taxon>
        <taxon>Glomerellales</taxon>
        <taxon>Glomerellaceae</taxon>
        <taxon>Colletotrichum</taxon>
        <taxon>Colletotrichum destructivum species complex</taxon>
    </lineage>
</organism>
<evidence type="ECO:0000256" key="5">
    <source>
        <dbReference type="SAM" id="MobiDB-lite"/>
    </source>
</evidence>
<dbReference type="RefSeq" id="XP_018162447.1">
    <property type="nucleotide sequence ID" value="XM_018297631.1"/>
</dbReference>
<name>A0A1B7YPG4_COLHI</name>
<keyword evidence="4 6" id="KW-0472">Membrane</keyword>
<feature type="transmembrane region" description="Helical" evidence="6">
    <location>
        <begin position="98"/>
        <end position="126"/>
    </location>
</feature>
<reference evidence="8" key="1">
    <citation type="journal article" date="2017" name="BMC Genomics">
        <title>Gapless genome assembly of Colletotrichum higginsianum reveals chromosome structure and association of transposable elements with secondary metabolite gene clusters.</title>
        <authorList>
            <person name="Dallery J.-F."/>
            <person name="Lapalu N."/>
            <person name="Zampounis A."/>
            <person name="Pigne S."/>
            <person name="Luyten I."/>
            <person name="Amselem J."/>
            <person name="Wittenberg A.H.J."/>
            <person name="Zhou S."/>
            <person name="de Queiroz M.V."/>
            <person name="Robin G.P."/>
            <person name="Auger A."/>
            <person name="Hainaut M."/>
            <person name="Henrissat B."/>
            <person name="Kim K.-T."/>
            <person name="Lee Y.-H."/>
            <person name="Lespinet O."/>
            <person name="Schwartz D.C."/>
            <person name="Thon M.R."/>
            <person name="O'Connell R.J."/>
        </authorList>
    </citation>
    <scope>NUCLEOTIDE SEQUENCE [LARGE SCALE GENOMIC DNA]</scope>
    <source>
        <strain evidence="8">IMI 349063</strain>
    </source>
</reference>
<evidence type="ECO:0000256" key="4">
    <source>
        <dbReference type="ARBA" id="ARBA00023136"/>
    </source>
</evidence>
<dbReference type="PANTHER" id="PTHR15549">
    <property type="entry name" value="PAIRED IMMUNOGLOBULIN-LIKE TYPE 2 RECEPTOR"/>
    <property type="match status" value="1"/>
</dbReference>
<dbReference type="Proteomes" id="UP000092177">
    <property type="component" value="Chromosome 2"/>
</dbReference>
<dbReference type="OrthoDB" id="5421765at2759"/>
<proteinExistence type="predicted"/>
<dbReference type="AlphaFoldDB" id="A0A1B7YPG4"/>
<dbReference type="InterPro" id="IPR051694">
    <property type="entry name" value="Immunoregulatory_rcpt-like"/>
</dbReference>
<evidence type="ECO:0000256" key="6">
    <source>
        <dbReference type="SAM" id="Phobius"/>
    </source>
</evidence>
<gene>
    <name evidence="7" type="ORF">CH63R_02656</name>
</gene>
<keyword evidence="8" id="KW-1185">Reference proteome</keyword>
<evidence type="ECO:0000256" key="1">
    <source>
        <dbReference type="ARBA" id="ARBA00004167"/>
    </source>
</evidence>
<protein>
    <submittedName>
        <fullName evidence="7">Uncharacterized protein</fullName>
    </submittedName>
</protein>
<dbReference type="GeneID" id="28861738"/>
<dbReference type="KEGG" id="chig:CH63R_02656"/>
<evidence type="ECO:0000256" key="2">
    <source>
        <dbReference type="ARBA" id="ARBA00022692"/>
    </source>
</evidence>
<dbReference type="EMBL" id="LTAN01000002">
    <property type="protein sequence ID" value="OBR13930.1"/>
    <property type="molecule type" value="Genomic_DNA"/>
</dbReference>
<feature type="region of interest" description="Disordered" evidence="5">
    <location>
        <begin position="28"/>
        <end position="62"/>
    </location>
</feature>
<evidence type="ECO:0000313" key="8">
    <source>
        <dbReference type="Proteomes" id="UP000092177"/>
    </source>
</evidence>
<keyword evidence="2 6" id="KW-0812">Transmembrane</keyword>
<sequence>MAAFVASNAILPRQEGITLSTNSQSDIGATSLTSVTPTTTSSFSSTLSSVNTGTNGSTISSLSTTSSTVTVVSTSLATAMTSESASSTESPTGPSSGISAGAVAGAAIGCLGAGLAIGALVAFLLLRWRLRKNGSRFWRRSQATEPKAFGSLHSGNHGNNDVQLSQFLLDAVPDKEIASELQSLGELIHQHVENHYHLRPVQASAQSLAPSLSILGLGALSELDTKQIAALSIDPKTRQTALQHVISLVVVASIDFNSRSRFSVLPTPVAGFLQSVPPVEPAGGDKNATSLALSKWRTLSAFLLQPSRSQRTPLAPVESEVSPKAHNLATALNEFVHHFVPMDQASRLQQLEHLQAVILEFTRLGYEILSQPGDWHFTYGADDADAVGVQPVVVCPGVDKLSRKDGRVYNPPRQVVAPLVAQLPYRRR</sequence>